<dbReference type="GO" id="GO:0004222">
    <property type="term" value="F:metalloendopeptidase activity"/>
    <property type="evidence" value="ECO:0007669"/>
    <property type="project" value="UniProtKB-EC"/>
</dbReference>
<feature type="domain" description="Fibronectin type-II" evidence="7">
    <location>
        <begin position="122"/>
        <end position="170"/>
    </location>
</feature>
<evidence type="ECO:0000256" key="4">
    <source>
        <dbReference type="ARBA" id="ARBA00022737"/>
    </source>
</evidence>
<keyword evidence="5 6" id="KW-1015">Disulfide bond</keyword>
<feature type="disulfide bond" evidence="6">
    <location>
        <begin position="303"/>
        <end position="330"/>
    </location>
</feature>
<keyword evidence="3" id="KW-0964">Secreted</keyword>
<organism evidence="8 9">
    <name type="scientific">Lepeophtheirus salmonis</name>
    <name type="common">Salmon louse</name>
    <name type="synonym">Caligus salmonis</name>
    <dbReference type="NCBI Taxonomy" id="72036"/>
    <lineage>
        <taxon>Eukaryota</taxon>
        <taxon>Metazoa</taxon>
        <taxon>Ecdysozoa</taxon>
        <taxon>Arthropoda</taxon>
        <taxon>Crustacea</taxon>
        <taxon>Multicrustacea</taxon>
        <taxon>Hexanauplia</taxon>
        <taxon>Copepoda</taxon>
        <taxon>Siphonostomatoida</taxon>
        <taxon>Caligidae</taxon>
        <taxon>Lepeophtheirus</taxon>
    </lineage>
</organism>
<evidence type="ECO:0000256" key="2">
    <source>
        <dbReference type="ARBA" id="ARBA00010011"/>
    </source>
</evidence>
<dbReference type="PANTHER" id="PTHR22918:SF1">
    <property type="entry name" value="FIBRONECTIN TYPE-II DOMAIN-CONTAINING PROTEIN"/>
    <property type="match status" value="1"/>
</dbReference>
<feature type="domain" description="Fibronectin type-II" evidence="7">
    <location>
        <begin position="405"/>
        <end position="453"/>
    </location>
</feature>
<feature type="disulfide bond" evidence="6">
    <location>
        <begin position="198"/>
        <end position="225"/>
    </location>
</feature>
<name>A0A7R8D779_LEPSM</name>
<evidence type="ECO:0000256" key="1">
    <source>
        <dbReference type="ARBA" id="ARBA00004613"/>
    </source>
</evidence>
<dbReference type="EMBL" id="HG994587">
    <property type="protein sequence ID" value="CAF3024797.1"/>
    <property type="molecule type" value="Genomic_DNA"/>
</dbReference>
<evidence type="ECO:0000256" key="6">
    <source>
        <dbReference type="PROSITE-ProRule" id="PRU00479"/>
    </source>
</evidence>
<evidence type="ECO:0000256" key="5">
    <source>
        <dbReference type="ARBA" id="ARBA00023157"/>
    </source>
</evidence>
<feature type="disulfide bond" evidence="6">
    <location>
        <begin position="141"/>
        <end position="168"/>
    </location>
</feature>
<dbReference type="GO" id="GO:0008201">
    <property type="term" value="F:heparin binding"/>
    <property type="evidence" value="ECO:0007669"/>
    <property type="project" value="TreeGrafter"/>
</dbReference>
<feature type="disulfide bond" evidence="6">
    <location>
        <begin position="424"/>
        <end position="451"/>
    </location>
</feature>
<feature type="disulfide bond" evidence="6">
    <location>
        <begin position="367"/>
        <end position="394"/>
    </location>
</feature>
<proteinExistence type="inferred from homology"/>
<evidence type="ECO:0000313" key="8">
    <source>
        <dbReference type="EMBL" id="CAF3024797.1"/>
    </source>
</evidence>
<dbReference type="AlphaFoldDB" id="A0A7R8D779"/>
<dbReference type="InterPro" id="IPR036943">
    <property type="entry name" value="FN_type2_sf"/>
</dbReference>
<dbReference type="PANTHER" id="PTHR22918">
    <property type="entry name" value="SEMINAL PLASMA PROTEIN"/>
    <property type="match status" value="1"/>
</dbReference>
<feature type="domain" description="Fibronectin type-II" evidence="7">
    <location>
        <begin position="179"/>
        <end position="227"/>
    </location>
</feature>
<evidence type="ECO:0000259" key="7">
    <source>
        <dbReference type="PROSITE" id="PS51092"/>
    </source>
</evidence>
<feature type="domain" description="Fibronectin type-II" evidence="7">
    <location>
        <begin position="284"/>
        <end position="332"/>
    </location>
</feature>
<evidence type="ECO:0000256" key="3">
    <source>
        <dbReference type="ARBA" id="ARBA00022525"/>
    </source>
</evidence>
<keyword evidence="8" id="KW-0378">Hydrolase</keyword>
<dbReference type="InterPro" id="IPR000562">
    <property type="entry name" value="FN_type2_dom"/>
</dbReference>
<dbReference type="PROSITE" id="PS51092">
    <property type="entry name" value="FN2_2"/>
    <property type="match status" value="5"/>
</dbReference>
<gene>
    <name evidence="8" type="ORF">LSAA_14453</name>
</gene>
<dbReference type="InterPro" id="IPR013806">
    <property type="entry name" value="Kringle-like"/>
</dbReference>
<dbReference type="Pfam" id="PF00040">
    <property type="entry name" value="fn2"/>
    <property type="match status" value="5"/>
</dbReference>
<comment type="subcellular location">
    <subcellularLocation>
        <location evidence="1">Secreted</location>
    </subcellularLocation>
</comment>
<feature type="domain" description="Fibronectin type-II" evidence="7">
    <location>
        <begin position="348"/>
        <end position="396"/>
    </location>
</feature>
<reference evidence="8" key="1">
    <citation type="submission" date="2021-02" db="EMBL/GenBank/DDBJ databases">
        <authorList>
            <person name="Bekaert M."/>
        </authorList>
    </citation>
    <scope>NUCLEOTIDE SEQUENCE</scope>
    <source>
        <strain evidence="8">IoA-00</strain>
    </source>
</reference>
<keyword evidence="9" id="KW-1185">Reference proteome</keyword>
<dbReference type="OrthoDB" id="406838at2759"/>
<dbReference type="InterPro" id="IPR051666">
    <property type="entry name" value="SP_Capacitation_Regulator"/>
</dbReference>
<dbReference type="SMART" id="SM00059">
    <property type="entry name" value="FN2"/>
    <property type="match status" value="5"/>
</dbReference>
<dbReference type="EC" id="3.4.24.35" evidence="8"/>
<comment type="caution">
    <text evidence="6">Lacks conserved residue(s) required for the propagation of feature annotation.</text>
</comment>
<dbReference type="Gene3D" id="2.10.10.10">
    <property type="entry name" value="Fibronectin, type II, collagen-binding"/>
    <property type="match status" value="5"/>
</dbReference>
<sequence>MIVVARYVKDITPYERLLALKHVKGKIGEDTANDIISVTSNNQLDTNKIVSQSYDFASTMSGQTEAFKKAMKDIEDSLKLRNLSKTRWLARSEYICDVWISQIVVLIVKLNQRHRPQHVKLQLERRVFSPFVYSGQTYDKCTAVDNGGTKWCATSVDSNKNYQGYGNCVESTCKVCSSTSGNKCVFPFKYKGETYDKCTTAENGGTPWCATSVFASLEANGYGNCGSDCETEPTPSPTTCQTSTGKASVDNGGTQWCATSVDANKNYQGYGNCVESTCKVCSSTNGKKCVFPFKYKGETYDKCTTAENGGTPWCANSLYASLEADTFGNCGSDCETEPTPSPTTCQTSTGKACVFPFVHSGQTYDKCTAVDNGGTQWCATSVDANKNYQGYGNCVESTCKVCSASSGNKCVFPFKYKGETYDKCTIAENGGIPWCATSVFASLEANGYGNCGSDCETEPTPSPTTCQTSTGKACLIMVELNGVPLLLMPIRIIKVMETVMYPRAKV</sequence>
<dbReference type="Proteomes" id="UP000675881">
    <property type="component" value="Chromosome 8"/>
</dbReference>
<keyword evidence="4" id="KW-0677">Repeat</keyword>
<dbReference type="SUPFAM" id="SSF57440">
    <property type="entry name" value="Kringle-like"/>
    <property type="match status" value="5"/>
</dbReference>
<evidence type="ECO:0000313" key="9">
    <source>
        <dbReference type="Proteomes" id="UP000675881"/>
    </source>
</evidence>
<dbReference type="GO" id="GO:0005576">
    <property type="term" value="C:extracellular region"/>
    <property type="evidence" value="ECO:0007669"/>
    <property type="project" value="UniProtKB-SubCell"/>
</dbReference>
<protein>
    <submittedName>
        <fullName evidence="8">MMP9</fullName>
        <ecNumber evidence="8">3.4.24.35</ecNumber>
    </submittedName>
</protein>
<accession>A0A7R8D779</accession>
<dbReference type="GO" id="GO:0009986">
    <property type="term" value="C:cell surface"/>
    <property type="evidence" value="ECO:0007669"/>
    <property type="project" value="TreeGrafter"/>
</dbReference>
<comment type="similarity">
    <text evidence="2">Belongs to the seminal plasma protein family.</text>
</comment>